<dbReference type="InterPro" id="IPR014017">
    <property type="entry name" value="DNA_helicase_UvrD-like_C"/>
</dbReference>
<dbReference type="GO" id="GO:0003677">
    <property type="term" value="F:DNA binding"/>
    <property type="evidence" value="ECO:0007669"/>
    <property type="project" value="UniProtKB-KW"/>
</dbReference>
<dbReference type="Gene3D" id="3.40.50.300">
    <property type="entry name" value="P-loop containing nucleotide triphosphate hydrolases"/>
    <property type="match status" value="4"/>
</dbReference>
<dbReference type="NCBIfam" id="TIGR02773">
    <property type="entry name" value="addB_Gpos"/>
    <property type="match status" value="1"/>
</dbReference>
<evidence type="ECO:0000256" key="8">
    <source>
        <dbReference type="ARBA" id="ARBA00022839"/>
    </source>
</evidence>
<dbReference type="GO" id="GO:0005524">
    <property type="term" value="F:ATP binding"/>
    <property type="evidence" value="ECO:0007669"/>
    <property type="project" value="UniProtKB-KW"/>
</dbReference>
<keyword evidence="8" id="KW-0269">Exonuclease</keyword>
<dbReference type="GO" id="GO:0000724">
    <property type="term" value="P:double-strand break repair via homologous recombination"/>
    <property type="evidence" value="ECO:0007669"/>
    <property type="project" value="InterPro"/>
</dbReference>
<evidence type="ECO:0000256" key="4">
    <source>
        <dbReference type="ARBA" id="ARBA00022741"/>
    </source>
</evidence>
<dbReference type="GO" id="GO:0004527">
    <property type="term" value="F:exonuclease activity"/>
    <property type="evidence" value="ECO:0007669"/>
    <property type="project" value="UniProtKB-KW"/>
</dbReference>
<keyword evidence="12" id="KW-0238">DNA-binding</keyword>
<dbReference type="PANTHER" id="PTHR30591">
    <property type="entry name" value="RECBCD ENZYME SUBUNIT RECC"/>
    <property type="match status" value="1"/>
</dbReference>
<dbReference type="PROSITE" id="PS51217">
    <property type="entry name" value="UVRD_HELICASE_CTER"/>
    <property type="match status" value="1"/>
</dbReference>
<reference evidence="15 16" key="1">
    <citation type="submission" date="2017-02" db="EMBL/GenBank/DDBJ databases">
        <authorList>
            <person name="Peterson S.W."/>
        </authorList>
    </citation>
    <scope>NUCLEOTIDE SEQUENCE [LARGE SCALE GENOMIC DNA]</scope>
    <source>
        <strain evidence="15 16">DSM 15102</strain>
    </source>
</reference>
<proteinExistence type="predicted"/>
<evidence type="ECO:0000256" key="7">
    <source>
        <dbReference type="ARBA" id="ARBA00022806"/>
    </source>
</evidence>
<keyword evidence="7 15" id="KW-0347">Helicase</keyword>
<dbReference type="Pfam" id="PF21445">
    <property type="entry name" value="ADDB_N"/>
    <property type="match status" value="1"/>
</dbReference>
<organism evidence="15 16">
    <name type="scientific">Garciella nitratireducens DSM 15102</name>
    <dbReference type="NCBI Taxonomy" id="1121911"/>
    <lineage>
        <taxon>Bacteria</taxon>
        <taxon>Bacillati</taxon>
        <taxon>Bacillota</taxon>
        <taxon>Clostridia</taxon>
        <taxon>Eubacteriales</taxon>
        <taxon>Eubacteriaceae</taxon>
        <taxon>Garciella</taxon>
    </lineage>
</organism>
<evidence type="ECO:0000256" key="2">
    <source>
        <dbReference type="ARBA" id="ARBA00022722"/>
    </source>
</evidence>
<evidence type="ECO:0000313" key="16">
    <source>
        <dbReference type="Proteomes" id="UP000196365"/>
    </source>
</evidence>
<evidence type="ECO:0000256" key="3">
    <source>
        <dbReference type="ARBA" id="ARBA00022723"/>
    </source>
</evidence>
<dbReference type="EMBL" id="FUWV01000006">
    <property type="protein sequence ID" value="SJZ64043.1"/>
    <property type="molecule type" value="Genomic_DNA"/>
</dbReference>
<dbReference type="InterPro" id="IPR049035">
    <property type="entry name" value="ADDB_N"/>
</dbReference>
<evidence type="ECO:0000256" key="9">
    <source>
        <dbReference type="ARBA" id="ARBA00022840"/>
    </source>
</evidence>
<keyword evidence="4" id="KW-0547">Nucleotide-binding</keyword>
<keyword evidence="1" id="KW-0004">4Fe-4S</keyword>
<dbReference type="GO" id="GO:0046872">
    <property type="term" value="F:metal ion binding"/>
    <property type="evidence" value="ECO:0007669"/>
    <property type="project" value="UniProtKB-KW"/>
</dbReference>
<evidence type="ECO:0000313" key="15">
    <source>
        <dbReference type="EMBL" id="SJZ64043.1"/>
    </source>
</evidence>
<sequence length="1127" mass="132050">MVEYILGRAGRGKTKKVFEQIKECLEKTQREKLFLIVPEQFTLQTERDLLQYLKSPGIMRIEVLSFKRLAHNIFHEVGGITRVPIDQPGKIMMIRKIIEEIQDSLGIYQKTAIQQGFIEKYIELLSSLKKNNIFPENLEETLKVIKEGMMKEKLKDILLIYEKIMEKSMGIYMDGEDTMALFIEKIEKADSLKDTYIWIDGFHNFSNQSMQIIMKLMKLSPKVTLSLSLDLDPKARDRELFSLSDKIFTKLRQGAQSQGIKEKILDLNRQEQASICPEIKYLEKELYTYPYQKYNQDIHNIELFKASNLYNEIEYMAAKIIELVRERGYRWKDISIVCNDLETYGSILKRTLEQYQIPYFLDQKRSIMNNPIIEYVLSCLETIYRGYRYEDVSRLLKTGFTPLTIEECEKLEIYVLQYGIKGKKWKSPFTLGKEEDLEQLNKIRKKLIPPLIDIEKKLKGKHSIEKISKVLYQHLENIEIREKLEHWIDILRSQGLYEYVNENTQIWNILMDTLDQLVEIIGKQEVTLKEYYKILQSGFSCYEIGIIPTTLDQVLVGELQRSKSHHIKALFVVGVNDGVLPSGLEDKDILSNDEKIRLQQFGIELGSDYDTRSQQERYFIYSSLSKPQEYLWLSYSLADGEGKALRPSSLIDRIKKIFPKMQEESDLAKDLEQQKKLISVPYSTFKHLVENLRLKADGIPIEEIWEEVYEWYYEQPQWTNLRENIIEGLFHNNQVSYVGRNQAKKLYHYPVRSSVSRLEGYVRCPFAHFIKYGLKPKILKEYKVESPDIGEIFHNSISLFTKELSKNKLDWSQIDRQTSEEMIEKIIDEIIPQYGDGVFQSTYRYQYLVKRLKRVSKRAIWTLTSHFQKGDFKLLGHEIIFGREGQFPAIEIQLSDGSKVYLEGRIDRVDILQGEEEDYVKIIDYKSGNKDLSLSDIYYGLNLQLIVYLGALLEQDYFSGKKPLKPAGVFYFKIDDPLIKSDEKIIEKVEQEIAKKLKLKGLVLEDINIVRAMDREINQQSSVLPVQLTKENGFYKTSSVLEEEGFFELLQYVRGFIQQISEEMLKGNIKIHPVREGKDTACNNCSYQAICQFDTLFQDNEYHNIQKLSDEEVLEKIKKEQEVLANG</sequence>
<feature type="domain" description="UvrD-like helicase C-terminal" evidence="14">
    <location>
        <begin position="265"/>
        <end position="564"/>
    </location>
</feature>
<keyword evidence="13" id="KW-0234">DNA repair</keyword>
<evidence type="ECO:0000256" key="6">
    <source>
        <dbReference type="ARBA" id="ARBA00022801"/>
    </source>
</evidence>
<dbReference type="Pfam" id="PF12705">
    <property type="entry name" value="PDDEXK_1"/>
    <property type="match status" value="1"/>
</dbReference>
<dbReference type="GO" id="GO:0051539">
    <property type="term" value="F:4 iron, 4 sulfur cluster binding"/>
    <property type="evidence" value="ECO:0007669"/>
    <property type="project" value="UniProtKB-KW"/>
</dbReference>
<keyword evidence="11" id="KW-0411">Iron-sulfur</keyword>
<evidence type="ECO:0000256" key="11">
    <source>
        <dbReference type="ARBA" id="ARBA00023014"/>
    </source>
</evidence>
<keyword evidence="5" id="KW-0227">DNA damage</keyword>
<keyword evidence="10" id="KW-0408">Iron</keyword>
<keyword evidence="2" id="KW-0540">Nuclease</keyword>
<dbReference type="InterPro" id="IPR027417">
    <property type="entry name" value="P-loop_NTPase"/>
</dbReference>
<name>A0A1T4MAK9_9FIRM</name>
<keyword evidence="16" id="KW-1185">Reference proteome</keyword>
<dbReference type="InterPro" id="IPR038726">
    <property type="entry name" value="PDDEXK_AddAB-type"/>
</dbReference>
<dbReference type="InterPro" id="IPR011604">
    <property type="entry name" value="PDDEXK-like_dom_sf"/>
</dbReference>
<evidence type="ECO:0000259" key="14">
    <source>
        <dbReference type="PROSITE" id="PS51217"/>
    </source>
</evidence>
<protein>
    <submittedName>
        <fullName evidence="15">DNA helicase/exodeoxyribonuclease V, subunit B</fullName>
    </submittedName>
</protein>
<keyword evidence="6" id="KW-0378">Hydrolase</keyword>
<dbReference type="Gene3D" id="6.10.140.1030">
    <property type="match status" value="1"/>
</dbReference>
<evidence type="ECO:0000256" key="1">
    <source>
        <dbReference type="ARBA" id="ARBA00022485"/>
    </source>
</evidence>
<dbReference type="GO" id="GO:0004386">
    <property type="term" value="F:helicase activity"/>
    <property type="evidence" value="ECO:0007669"/>
    <property type="project" value="UniProtKB-KW"/>
</dbReference>
<gene>
    <name evidence="15" type="ORF">SAMN02745973_01271</name>
</gene>
<evidence type="ECO:0000256" key="10">
    <source>
        <dbReference type="ARBA" id="ARBA00023004"/>
    </source>
</evidence>
<keyword evidence="9" id="KW-0067">ATP-binding</keyword>
<dbReference type="InterPro" id="IPR014140">
    <property type="entry name" value="DNA_helicase_suAddB"/>
</dbReference>
<dbReference type="SUPFAM" id="SSF52540">
    <property type="entry name" value="P-loop containing nucleoside triphosphate hydrolases"/>
    <property type="match status" value="1"/>
</dbReference>
<evidence type="ECO:0000256" key="5">
    <source>
        <dbReference type="ARBA" id="ARBA00022763"/>
    </source>
</evidence>
<dbReference type="PANTHER" id="PTHR30591:SF1">
    <property type="entry name" value="RECBCD ENZYME SUBUNIT RECC"/>
    <property type="match status" value="1"/>
</dbReference>
<keyword evidence="3" id="KW-0479">Metal-binding</keyword>
<evidence type="ECO:0000256" key="13">
    <source>
        <dbReference type="ARBA" id="ARBA00023204"/>
    </source>
</evidence>
<dbReference type="Proteomes" id="UP000196365">
    <property type="component" value="Unassembled WGS sequence"/>
</dbReference>
<dbReference type="RefSeq" id="WP_242960237.1">
    <property type="nucleotide sequence ID" value="NZ_FUWV01000006.1"/>
</dbReference>
<accession>A0A1T4MAK9</accession>
<dbReference type="Gene3D" id="3.90.320.10">
    <property type="match status" value="1"/>
</dbReference>
<evidence type="ECO:0000256" key="12">
    <source>
        <dbReference type="ARBA" id="ARBA00023125"/>
    </source>
</evidence>
<dbReference type="AlphaFoldDB" id="A0A1T4MAK9"/>